<reference evidence="8" key="2">
    <citation type="submission" date="2021-04" db="EMBL/GenBank/DDBJ databases">
        <authorList>
            <person name="Gilroy R."/>
        </authorList>
    </citation>
    <scope>NUCLEOTIDE SEQUENCE</scope>
    <source>
        <strain evidence="8">CHK192-8294</strain>
    </source>
</reference>
<dbReference type="PROSITE" id="PS01129">
    <property type="entry name" value="PSI_RLU"/>
    <property type="match status" value="1"/>
</dbReference>
<dbReference type="InterPro" id="IPR050188">
    <property type="entry name" value="RluA_PseudoU_synthase"/>
</dbReference>
<dbReference type="PANTHER" id="PTHR21600">
    <property type="entry name" value="MITOCHONDRIAL RNA PSEUDOURIDINE SYNTHASE"/>
    <property type="match status" value="1"/>
</dbReference>
<gene>
    <name evidence="8" type="ORF">H9712_00915</name>
</gene>
<feature type="domain" description="RNA-binding S4" evidence="7">
    <location>
        <begin position="13"/>
        <end position="79"/>
    </location>
</feature>
<evidence type="ECO:0000256" key="3">
    <source>
        <dbReference type="ARBA" id="ARBA00023235"/>
    </source>
</evidence>
<dbReference type="GO" id="GO:0120159">
    <property type="term" value="F:rRNA pseudouridine synthase activity"/>
    <property type="evidence" value="ECO:0007669"/>
    <property type="project" value="UniProtKB-ARBA"/>
</dbReference>
<evidence type="ECO:0000313" key="8">
    <source>
        <dbReference type="EMBL" id="HJB79526.1"/>
    </source>
</evidence>
<comment type="caution">
    <text evidence="8">The sequence shown here is derived from an EMBL/GenBank/DDBJ whole genome shotgun (WGS) entry which is preliminary data.</text>
</comment>
<comment type="similarity">
    <text evidence="2">Belongs to the pseudouridine synthase RluA family.</text>
</comment>
<evidence type="ECO:0000256" key="1">
    <source>
        <dbReference type="ARBA" id="ARBA00000073"/>
    </source>
</evidence>
<dbReference type="EMBL" id="DWXO01000010">
    <property type="protein sequence ID" value="HJB79526.1"/>
    <property type="molecule type" value="Genomic_DNA"/>
</dbReference>
<dbReference type="GO" id="GO:0000455">
    <property type="term" value="P:enzyme-directed rRNA pseudouridine synthesis"/>
    <property type="evidence" value="ECO:0007669"/>
    <property type="project" value="TreeGrafter"/>
</dbReference>
<organism evidence="8 9">
    <name type="scientific">Candidatus Flavonifractor intestinigallinarum</name>
    <dbReference type="NCBI Taxonomy" id="2838586"/>
    <lineage>
        <taxon>Bacteria</taxon>
        <taxon>Bacillati</taxon>
        <taxon>Bacillota</taxon>
        <taxon>Clostridia</taxon>
        <taxon>Eubacteriales</taxon>
        <taxon>Oscillospiraceae</taxon>
        <taxon>Flavonifractor</taxon>
    </lineage>
</organism>
<dbReference type="InterPro" id="IPR006224">
    <property type="entry name" value="PsdUridine_synth_RluA-like_CS"/>
</dbReference>
<dbReference type="SUPFAM" id="SSF55120">
    <property type="entry name" value="Pseudouridine synthase"/>
    <property type="match status" value="1"/>
</dbReference>
<name>A0A9D2MJG5_9FIRM</name>
<dbReference type="GO" id="GO:0003723">
    <property type="term" value="F:RNA binding"/>
    <property type="evidence" value="ECO:0007669"/>
    <property type="project" value="UniProtKB-KW"/>
</dbReference>
<accession>A0A9D2MJG5</accession>
<evidence type="ECO:0000256" key="5">
    <source>
        <dbReference type="ARBA" id="ARBA00033164"/>
    </source>
</evidence>
<dbReference type="Gene3D" id="3.10.290.10">
    <property type="entry name" value="RNA-binding S4 domain"/>
    <property type="match status" value="1"/>
</dbReference>
<dbReference type="InterPro" id="IPR020103">
    <property type="entry name" value="PsdUridine_synth_cat_dom_sf"/>
</dbReference>
<protein>
    <recommendedName>
        <fullName evidence="4">RNA pseudouridylate synthase</fullName>
    </recommendedName>
    <alternativeName>
        <fullName evidence="5">RNA-uridine isomerase</fullName>
    </alternativeName>
</protein>
<dbReference type="InterPro" id="IPR002942">
    <property type="entry name" value="S4_RNA-bd"/>
</dbReference>
<dbReference type="Proteomes" id="UP000823921">
    <property type="component" value="Unassembled WGS sequence"/>
</dbReference>
<dbReference type="SMART" id="SM00363">
    <property type="entry name" value="S4"/>
    <property type="match status" value="1"/>
</dbReference>
<evidence type="ECO:0000256" key="2">
    <source>
        <dbReference type="ARBA" id="ARBA00010876"/>
    </source>
</evidence>
<dbReference type="CDD" id="cd02869">
    <property type="entry name" value="PseudoU_synth_RluA_like"/>
    <property type="match status" value="1"/>
</dbReference>
<dbReference type="CDD" id="cd00165">
    <property type="entry name" value="S4"/>
    <property type="match status" value="1"/>
</dbReference>
<evidence type="ECO:0000313" key="9">
    <source>
        <dbReference type="Proteomes" id="UP000823921"/>
    </source>
</evidence>
<dbReference type="Gene3D" id="3.30.2350.10">
    <property type="entry name" value="Pseudouridine synthase"/>
    <property type="match status" value="1"/>
</dbReference>
<dbReference type="SUPFAM" id="SSF55174">
    <property type="entry name" value="Alpha-L RNA-binding motif"/>
    <property type="match status" value="1"/>
</dbReference>
<dbReference type="AlphaFoldDB" id="A0A9D2MJG5"/>
<comment type="catalytic activity">
    <reaction evidence="1">
        <text>a uridine in RNA = a pseudouridine in RNA</text>
        <dbReference type="Rhea" id="RHEA:48348"/>
        <dbReference type="Rhea" id="RHEA-COMP:12068"/>
        <dbReference type="Rhea" id="RHEA-COMP:12069"/>
        <dbReference type="ChEBI" id="CHEBI:65314"/>
        <dbReference type="ChEBI" id="CHEBI:65315"/>
    </reaction>
</comment>
<dbReference type="InterPro" id="IPR006145">
    <property type="entry name" value="PsdUridine_synth_RsuA/RluA"/>
</dbReference>
<sequence length="285" mass="31830">MQEKRYPVEGQDTLLPFLLSHVTGKSRNSVKSLLTRGQVQVDGKTVTRHDHPLTPGQTVVVLPQGAGDKKAPFPILYEDGRLLVIHKPAGLLSMATDREKVRTAYHMATDYVRKSDPRSRIFIVHRLDRATSGVLLFAKDEETKRAFQDNWDKLVGRRGYLAVVEGRPPRDSDTIRTLLRENAAHKVYSVRSGGKEAITHYTMLSAGKEYALLEVDLDTGRKNQIRAHLSELGCPVAGDRDYGAATDPLGRLCLHAHELVLTDPFTGEERIFRAEAPAGFRTLTR</sequence>
<evidence type="ECO:0000256" key="6">
    <source>
        <dbReference type="PROSITE-ProRule" id="PRU00182"/>
    </source>
</evidence>
<reference evidence="8" key="1">
    <citation type="journal article" date="2021" name="PeerJ">
        <title>Extensive microbial diversity within the chicken gut microbiome revealed by metagenomics and culture.</title>
        <authorList>
            <person name="Gilroy R."/>
            <person name="Ravi A."/>
            <person name="Getino M."/>
            <person name="Pursley I."/>
            <person name="Horton D.L."/>
            <person name="Alikhan N.F."/>
            <person name="Baker D."/>
            <person name="Gharbi K."/>
            <person name="Hall N."/>
            <person name="Watson M."/>
            <person name="Adriaenssens E.M."/>
            <person name="Foster-Nyarko E."/>
            <person name="Jarju S."/>
            <person name="Secka A."/>
            <person name="Antonio M."/>
            <person name="Oren A."/>
            <person name="Chaudhuri R.R."/>
            <person name="La Ragione R."/>
            <person name="Hildebrand F."/>
            <person name="Pallen M.J."/>
        </authorList>
    </citation>
    <scope>NUCLEOTIDE SEQUENCE</scope>
    <source>
        <strain evidence="8">CHK192-8294</strain>
    </source>
</reference>
<evidence type="ECO:0000256" key="4">
    <source>
        <dbReference type="ARBA" id="ARBA00031870"/>
    </source>
</evidence>
<dbReference type="InterPro" id="IPR036986">
    <property type="entry name" value="S4_RNA-bd_sf"/>
</dbReference>
<dbReference type="Pfam" id="PF00849">
    <property type="entry name" value="PseudoU_synth_2"/>
    <property type="match status" value="1"/>
</dbReference>
<keyword evidence="3" id="KW-0413">Isomerase</keyword>
<dbReference type="PANTHER" id="PTHR21600:SF44">
    <property type="entry name" value="RIBOSOMAL LARGE SUBUNIT PSEUDOURIDINE SYNTHASE D"/>
    <property type="match status" value="1"/>
</dbReference>
<evidence type="ECO:0000259" key="7">
    <source>
        <dbReference type="SMART" id="SM00363"/>
    </source>
</evidence>
<proteinExistence type="inferred from homology"/>
<dbReference type="PROSITE" id="PS50889">
    <property type="entry name" value="S4"/>
    <property type="match status" value="1"/>
</dbReference>
<keyword evidence="6" id="KW-0694">RNA-binding</keyword>